<protein>
    <recommendedName>
        <fullName evidence="5">DUF11 domain-containing protein</fullName>
    </recommendedName>
</protein>
<evidence type="ECO:0000313" key="3">
    <source>
        <dbReference type="EMBL" id="OGY99128.1"/>
    </source>
</evidence>
<dbReference type="EMBL" id="MHKY01000017">
    <property type="protein sequence ID" value="OGY99128.1"/>
    <property type="molecule type" value="Genomic_DNA"/>
</dbReference>
<feature type="compositionally biased region" description="Basic and acidic residues" evidence="1">
    <location>
        <begin position="8"/>
        <end position="30"/>
    </location>
</feature>
<organism evidence="3 4">
    <name type="scientific">Candidatus Liptonbacteria bacterium RIFCSPHIGHO2_12_FULL_60_13</name>
    <dbReference type="NCBI Taxonomy" id="1798648"/>
    <lineage>
        <taxon>Bacteria</taxon>
        <taxon>Candidatus Liptoniibacteriota</taxon>
    </lineage>
</organism>
<keyword evidence="2" id="KW-0812">Transmembrane</keyword>
<keyword evidence="2" id="KW-1133">Transmembrane helix</keyword>
<comment type="caution">
    <text evidence="3">The sequence shown here is derived from an EMBL/GenBank/DDBJ whole genome shotgun (WGS) entry which is preliminary data.</text>
</comment>
<evidence type="ECO:0000256" key="2">
    <source>
        <dbReference type="SAM" id="Phobius"/>
    </source>
</evidence>
<proteinExistence type="predicted"/>
<evidence type="ECO:0000313" key="4">
    <source>
        <dbReference type="Proteomes" id="UP000178796"/>
    </source>
</evidence>
<dbReference type="AlphaFoldDB" id="A0A1G2CCL8"/>
<feature type="region of interest" description="Disordered" evidence="1">
    <location>
        <begin position="615"/>
        <end position="634"/>
    </location>
</feature>
<keyword evidence="2" id="KW-0472">Membrane</keyword>
<evidence type="ECO:0000256" key="1">
    <source>
        <dbReference type="SAM" id="MobiDB-lite"/>
    </source>
</evidence>
<sequence length="634" mass="69014">MALEELEKELYKKEESEELKKRAATSEERVGPPAGTLPGWRKGPEAAKGRLGLQYQGPGAQAWRTWILWGSAGALVILAAVSGYFIYQAFTVKDIALTVDAPKEVPLGRPFEVNVGFANQSDKILKDAQVSLSLPDGISFLGAPVDQRNEARTAGDIGIGSMSRETFSLIVLKDPQSVKKIRAALSYAGIGGRSRFERNEDFELAVGNPAVQIDLRVPEKVFSGEEFETLVTYKNTSDIDFSNLELRVDFPPTFSFKSSTVKPDIGNSLWRIGALLKGSEGEFAVRGNIIGPEKSFFEVKANLTTSFLGKTYAIDTKAASLAISPSPLALTVLVNGSTDFVARPGDLLRYELRFTNNTDVGLRDVVLRAKLVGEMFDFITIDAPQVFFSSLTNTLTWNAANSPQLAVLEPGASGSVNFIVRLKSQYPIRRLNDKNFELKLGAQIESPTVPAFIGAEKTISMSDLIVKVAGQTTIDAQVFFRDAASGFVNKGPIPPLVNQPTNFTVHWVIVNYATDVENVIVRAFLQSGVRWTGQVKSNISAVPTWNERTQEVSWTIDRIPATRGALGNPIEAVFQIEATPSINQLGGYMPLISDTELRALDTFVNAEIVSTNSTISTSLPDDPTVGQQGGIVRQ</sequence>
<reference evidence="3 4" key="1">
    <citation type="journal article" date="2016" name="Nat. Commun.">
        <title>Thousands of microbial genomes shed light on interconnected biogeochemical processes in an aquifer system.</title>
        <authorList>
            <person name="Anantharaman K."/>
            <person name="Brown C.T."/>
            <person name="Hug L.A."/>
            <person name="Sharon I."/>
            <person name="Castelle C.J."/>
            <person name="Probst A.J."/>
            <person name="Thomas B.C."/>
            <person name="Singh A."/>
            <person name="Wilkins M.J."/>
            <person name="Karaoz U."/>
            <person name="Brodie E.L."/>
            <person name="Williams K.H."/>
            <person name="Hubbard S.S."/>
            <person name="Banfield J.F."/>
        </authorList>
    </citation>
    <scope>NUCLEOTIDE SEQUENCE [LARGE SCALE GENOMIC DNA]</scope>
</reference>
<gene>
    <name evidence="3" type="ORF">A3E09_01545</name>
</gene>
<name>A0A1G2CCL8_9BACT</name>
<accession>A0A1G2CCL8</accession>
<feature type="region of interest" description="Disordered" evidence="1">
    <location>
        <begin position="1"/>
        <end position="42"/>
    </location>
</feature>
<feature type="transmembrane region" description="Helical" evidence="2">
    <location>
        <begin position="66"/>
        <end position="87"/>
    </location>
</feature>
<dbReference type="Proteomes" id="UP000178796">
    <property type="component" value="Unassembled WGS sequence"/>
</dbReference>
<evidence type="ECO:0008006" key="5">
    <source>
        <dbReference type="Google" id="ProtNLM"/>
    </source>
</evidence>